<gene>
    <name evidence="6" type="ORF">BDV25DRAFT_137707</name>
</gene>
<keyword evidence="3" id="KW-0560">Oxidoreductase</keyword>
<evidence type="ECO:0000313" key="6">
    <source>
        <dbReference type="EMBL" id="KAE8152637.1"/>
    </source>
</evidence>
<evidence type="ECO:0000256" key="5">
    <source>
        <dbReference type="PIRSR" id="PIRSR604294-1"/>
    </source>
</evidence>
<comment type="similarity">
    <text evidence="1">Belongs to the carotenoid oxygenase family.</text>
</comment>
<dbReference type="AlphaFoldDB" id="A0A5N6U1S7"/>
<dbReference type="InterPro" id="IPR004294">
    <property type="entry name" value="Carotenoid_Oase"/>
</dbReference>
<accession>A0A5N6U1S7</accession>
<evidence type="ECO:0000256" key="1">
    <source>
        <dbReference type="ARBA" id="ARBA00006787"/>
    </source>
</evidence>
<keyword evidence="4 5" id="KW-0408">Iron</keyword>
<reference evidence="6 7" key="1">
    <citation type="submission" date="2019-04" db="EMBL/GenBank/DDBJ databases">
        <title>Friends and foes A comparative genomics study of 23 Aspergillus species from section Flavi.</title>
        <authorList>
            <consortium name="DOE Joint Genome Institute"/>
            <person name="Kjaerbolling I."/>
            <person name="Vesth T."/>
            <person name="Frisvad J.C."/>
            <person name="Nybo J.L."/>
            <person name="Theobald S."/>
            <person name="Kildgaard S."/>
            <person name="Isbrandt T."/>
            <person name="Kuo A."/>
            <person name="Sato A."/>
            <person name="Lyhne E.K."/>
            <person name="Kogle M.E."/>
            <person name="Wiebenga A."/>
            <person name="Kun R.S."/>
            <person name="Lubbers R.J."/>
            <person name="Makela M.R."/>
            <person name="Barry K."/>
            <person name="Chovatia M."/>
            <person name="Clum A."/>
            <person name="Daum C."/>
            <person name="Haridas S."/>
            <person name="He G."/>
            <person name="LaButti K."/>
            <person name="Lipzen A."/>
            <person name="Mondo S."/>
            <person name="Riley R."/>
            <person name="Salamov A."/>
            <person name="Simmons B.A."/>
            <person name="Magnuson J.K."/>
            <person name="Henrissat B."/>
            <person name="Mortensen U.H."/>
            <person name="Larsen T.O."/>
            <person name="Devries R.P."/>
            <person name="Grigoriev I.V."/>
            <person name="Machida M."/>
            <person name="Baker S.E."/>
            <person name="Andersen M.R."/>
        </authorList>
    </citation>
    <scope>NUCLEOTIDE SEQUENCE [LARGE SCALE GENOMIC DNA]</scope>
    <source>
        <strain evidence="6 7">IBT 18842</strain>
    </source>
</reference>
<dbReference type="GO" id="GO:0046872">
    <property type="term" value="F:metal ion binding"/>
    <property type="evidence" value="ECO:0007669"/>
    <property type="project" value="UniProtKB-KW"/>
</dbReference>
<evidence type="ECO:0000256" key="3">
    <source>
        <dbReference type="ARBA" id="ARBA00023002"/>
    </source>
</evidence>
<feature type="binding site" evidence="5">
    <location>
        <position position="272"/>
    </location>
    <ligand>
        <name>Fe cation</name>
        <dbReference type="ChEBI" id="CHEBI:24875"/>
        <note>catalytic</note>
    </ligand>
</feature>
<organism evidence="6 7">
    <name type="scientific">Aspergillus avenaceus</name>
    <dbReference type="NCBI Taxonomy" id="36643"/>
    <lineage>
        <taxon>Eukaryota</taxon>
        <taxon>Fungi</taxon>
        <taxon>Dikarya</taxon>
        <taxon>Ascomycota</taxon>
        <taxon>Pezizomycotina</taxon>
        <taxon>Eurotiomycetes</taxon>
        <taxon>Eurotiomycetidae</taxon>
        <taxon>Eurotiales</taxon>
        <taxon>Aspergillaceae</taxon>
        <taxon>Aspergillus</taxon>
        <taxon>Aspergillus subgen. Circumdati</taxon>
    </lineage>
</organism>
<feature type="binding site" evidence="5">
    <location>
        <position position="223"/>
    </location>
    <ligand>
        <name>Fe cation</name>
        <dbReference type="ChEBI" id="CHEBI:24875"/>
        <note>catalytic</note>
    </ligand>
</feature>
<proteinExistence type="inferred from homology"/>
<dbReference type="OrthoDB" id="407010at2759"/>
<name>A0A5N6U1S7_ASPAV</name>
<evidence type="ECO:0000256" key="2">
    <source>
        <dbReference type="ARBA" id="ARBA00022723"/>
    </source>
</evidence>
<dbReference type="Pfam" id="PF03055">
    <property type="entry name" value="RPE65"/>
    <property type="match status" value="1"/>
</dbReference>
<evidence type="ECO:0000256" key="4">
    <source>
        <dbReference type="ARBA" id="ARBA00023004"/>
    </source>
</evidence>
<evidence type="ECO:0000313" key="7">
    <source>
        <dbReference type="Proteomes" id="UP000325780"/>
    </source>
</evidence>
<dbReference type="Proteomes" id="UP000325780">
    <property type="component" value="Unassembled WGS sequence"/>
</dbReference>
<protein>
    <submittedName>
        <fullName evidence="6">Carotenoid oxygenase</fullName>
    </submittedName>
</protein>
<dbReference type="PANTHER" id="PTHR10543">
    <property type="entry name" value="BETA-CAROTENE DIOXYGENASE"/>
    <property type="match status" value="1"/>
</dbReference>
<sequence>MSAPANGVYCAQHYNGWPNVQGFSADFEERLPVELAVSGYIPPYAAGALYRTGPGKCQVDMENGDKFQVSHWFDGFSETHRFQLVAAVNDQSTMKVFYNSRFSTDYLIEKARTTGHLSKISFGQKRDPCKTVFQKFQSDFVPDPSSTNVGVTFSVNMPGLGSDGPNGQDSEGRWTGGSGIDSLYAKTDSCAYKRLDPETLEPVGLATQRDLHPELGGPLSASHARSDPLTGDVYNFNLSFGQPSTYRIFHVSASSGKTTVLATFHGTPAYLHSLFLTEGYVVLCIWNSHINPAKFLNGSFTQAIQPYDASKPAMWYVVDRRNGQGLVATYESPPFFCFHTINAWQESSADDPSNTDVIAEFVRFDNLDTLHGLYYENMLSSSATAKAYTETRGKYCRSEFARFRLPSIPSSPDQEIKTAMPEWTSCKAYSPELPAMNPKLATRRHRYTYAITASGKSTFFDGILKFDSETKETLLWTHHAQSPGEPIFVPDPDGSDEDDGVLLSVVLNGYTGKSYLLCVDARDLQELGRADVNGPVAFGFHGQHVPVRGVPTGDY</sequence>
<keyword evidence="2 5" id="KW-0479">Metal-binding</keyword>
<comment type="cofactor">
    <cofactor evidence="5">
        <name>Fe(2+)</name>
        <dbReference type="ChEBI" id="CHEBI:29033"/>
    </cofactor>
    <text evidence="5">Binds 1 Fe(2+) ion per subunit.</text>
</comment>
<feature type="binding site" evidence="5">
    <location>
        <position position="541"/>
    </location>
    <ligand>
        <name>Fe cation</name>
        <dbReference type="ChEBI" id="CHEBI:24875"/>
        <note>catalytic</note>
    </ligand>
</feature>
<dbReference type="GO" id="GO:0016121">
    <property type="term" value="P:carotene catabolic process"/>
    <property type="evidence" value="ECO:0007669"/>
    <property type="project" value="TreeGrafter"/>
</dbReference>
<dbReference type="EMBL" id="ML742050">
    <property type="protein sequence ID" value="KAE8152637.1"/>
    <property type="molecule type" value="Genomic_DNA"/>
</dbReference>
<keyword evidence="7" id="KW-1185">Reference proteome</keyword>
<dbReference type="PANTHER" id="PTHR10543:SF24">
    <property type="entry name" value="CAROTENOID ISOMEROOXYGENASE"/>
    <property type="match status" value="1"/>
</dbReference>
<dbReference type="GO" id="GO:0010436">
    <property type="term" value="F:carotenoid dioxygenase activity"/>
    <property type="evidence" value="ECO:0007669"/>
    <property type="project" value="TreeGrafter"/>
</dbReference>
<feature type="binding site" evidence="5">
    <location>
        <position position="339"/>
    </location>
    <ligand>
        <name>Fe cation</name>
        <dbReference type="ChEBI" id="CHEBI:24875"/>
        <note>catalytic</note>
    </ligand>
</feature>